<evidence type="ECO:0000313" key="2">
    <source>
        <dbReference type="Proteomes" id="UP000186914"/>
    </source>
</evidence>
<keyword evidence="2" id="KW-1185">Reference proteome</keyword>
<gene>
    <name evidence="1" type="ORF">SAMN05421858_1965</name>
</gene>
<evidence type="ECO:0000313" key="1">
    <source>
        <dbReference type="EMBL" id="SIR24324.1"/>
    </source>
</evidence>
<dbReference type="RefSeq" id="WP_175609657.1">
    <property type="nucleotide sequence ID" value="NZ_FTNO01000001.1"/>
</dbReference>
<organism evidence="1 2">
    <name type="scientific">Haladaptatus litoreus</name>
    <dbReference type="NCBI Taxonomy" id="553468"/>
    <lineage>
        <taxon>Archaea</taxon>
        <taxon>Methanobacteriati</taxon>
        <taxon>Methanobacteriota</taxon>
        <taxon>Stenosarchaea group</taxon>
        <taxon>Halobacteria</taxon>
        <taxon>Halobacteriales</taxon>
        <taxon>Haladaptataceae</taxon>
        <taxon>Haladaptatus</taxon>
    </lineage>
</organism>
<dbReference type="Proteomes" id="UP000186914">
    <property type="component" value="Unassembled WGS sequence"/>
</dbReference>
<protein>
    <submittedName>
        <fullName evidence="1">Uncharacterized protein</fullName>
    </submittedName>
</protein>
<reference evidence="2" key="1">
    <citation type="submission" date="2017-01" db="EMBL/GenBank/DDBJ databases">
        <authorList>
            <person name="Varghese N."/>
            <person name="Submissions S."/>
        </authorList>
    </citation>
    <scope>NUCLEOTIDE SEQUENCE [LARGE SCALE GENOMIC DNA]</scope>
    <source>
        <strain evidence="2">CGMCC 1.7737</strain>
    </source>
</reference>
<dbReference type="OrthoDB" id="209680at2157"/>
<name>A0A1N6ZBY3_9EURY</name>
<dbReference type="AlphaFoldDB" id="A0A1N6ZBY3"/>
<sequence length="63" mass="6657">MTCRNCGHSDSFVLLLDIAAHVASDIEPLDWSLVVQCPACESTDIAAEPTSLLARAHGSTTES</sequence>
<dbReference type="EMBL" id="FTNO01000001">
    <property type="protein sequence ID" value="SIR24324.1"/>
    <property type="molecule type" value="Genomic_DNA"/>
</dbReference>
<accession>A0A1N6ZBY3</accession>
<proteinExistence type="predicted"/>